<feature type="chain" id="PRO_5037116131" description="Secreted protein" evidence="1">
    <location>
        <begin position="24"/>
        <end position="136"/>
    </location>
</feature>
<evidence type="ECO:0000256" key="1">
    <source>
        <dbReference type="SAM" id="SignalP"/>
    </source>
</evidence>
<dbReference type="Proteomes" id="UP000766595">
    <property type="component" value="Unassembled WGS sequence"/>
</dbReference>
<evidence type="ECO:0008006" key="4">
    <source>
        <dbReference type="Google" id="ProtNLM"/>
    </source>
</evidence>
<gene>
    <name evidence="2" type="ORF">KL771_24450</name>
</gene>
<keyword evidence="1" id="KW-0732">Signal</keyword>
<protein>
    <recommendedName>
        <fullName evidence="4">Secreted protein</fullName>
    </recommendedName>
</protein>
<sequence length="136" mass="14451">MPLPRLFPIALLGGVLSAATVPAATPAFATDAKSGVETVVAAFYLIRDDCTGGGGQRASIRVPPANGTARMALMPWKVPEGRRCAGMQLKASVLMYRSRPGFRGTDTVTVETIHAQYLDDPVSDVYSTDVVTIQVR</sequence>
<keyword evidence="3" id="KW-1185">Reference proteome</keyword>
<comment type="caution">
    <text evidence="2">The sequence shown here is derived from an EMBL/GenBank/DDBJ whole genome shotgun (WGS) entry which is preliminary data.</text>
</comment>
<evidence type="ECO:0000313" key="2">
    <source>
        <dbReference type="EMBL" id="MBT9292634.1"/>
    </source>
</evidence>
<name>A0A947DCT2_9HYPH</name>
<reference evidence="2 3" key="1">
    <citation type="submission" date="2021-06" db="EMBL/GenBank/DDBJ databases">
        <authorList>
            <person name="Grouzdev D.S."/>
            <person name="Koziaeva V."/>
        </authorList>
    </citation>
    <scope>NUCLEOTIDE SEQUENCE [LARGE SCALE GENOMIC DNA]</scope>
    <source>
        <strain evidence="2 3">22</strain>
    </source>
</reference>
<proteinExistence type="predicted"/>
<organism evidence="2 3">
    <name type="scientific">Prosthecodimorpha staleyi</name>
    <dbReference type="NCBI Taxonomy" id="2840188"/>
    <lineage>
        <taxon>Bacteria</taxon>
        <taxon>Pseudomonadati</taxon>
        <taxon>Pseudomonadota</taxon>
        <taxon>Alphaproteobacteria</taxon>
        <taxon>Hyphomicrobiales</taxon>
        <taxon>Ancalomicrobiaceae</taxon>
        <taxon>Prosthecodimorpha</taxon>
    </lineage>
</organism>
<accession>A0A947DCT2</accession>
<feature type="signal peptide" evidence="1">
    <location>
        <begin position="1"/>
        <end position="23"/>
    </location>
</feature>
<dbReference type="RefSeq" id="WP_261971134.1">
    <property type="nucleotide sequence ID" value="NZ_JAHHZF010000014.1"/>
</dbReference>
<dbReference type="EMBL" id="JAHHZF010000014">
    <property type="protein sequence ID" value="MBT9292634.1"/>
    <property type="molecule type" value="Genomic_DNA"/>
</dbReference>
<evidence type="ECO:0000313" key="3">
    <source>
        <dbReference type="Proteomes" id="UP000766595"/>
    </source>
</evidence>
<dbReference type="AlphaFoldDB" id="A0A947DCT2"/>